<reference evidence="1" key="1">
    <citation type="journal article" date="2014" name="Front. Microbiol.">
        <title>High frequency of phylogenetically diverse reductive dehalogenase-homologous genes in deep subseafloor sedimentary metagenomes.</title>
        <authorList>
            <person name="Kawai M."/>
            <person name="Futagami T."/>
            <person name="Toyoda A."/>
            <person name="Takaki Y."/>
            <person name="Nishi S."/>
            <person name="Hori S."/>
            <person name="Arai W."/>
            <person name="Tsubouchi T."/>
            <person name="Morono Y."/>
            <person name="Uchiyama I."/>
            <person name="Ito T."/>
            <person name="Fujiyama A."/>
            <person name="Inagaki F."/>
            <person name="Takami H."/>
        </authorList>
    </citation>
    <scope>NUCLEOTIDE SEQUENCE</scope>
    <source>
        <strain evidence="1">Expedition CK06-06</strain>
    </source>
</reference>
<organism evidence="1">
    <name type="scientific">marine sediment metagenome</name>
    <dbReference type="NCBI Taxonomy" id="412755"/>
    <lineage>
        <taxon>unclassified sequences</taxon>
        <taxon>metagenomes</taxon>
        <taxon>ecological metagenomes</taxon>
    </lineage>
</organism>
<dbReference type="EMBL" id="BARU01020752">
    <property type="protein sequence ID" value="GAH52625.1"/>
    <property type="molecule type" value="Genomic_DNA"/>
</dbReference>
<feature type="non-terminal residue" evidence="1">
    <location>
        <position position="285"/>
    </location>
</feature>
<proteinExistence type="predicted"/>
<sequence length="285" mass="30190">KTEETVDAVNYIIIKNAASDSGPQAKAEGMDDNIDFVIKTKGDGKFQILDGNDKGIIEFHTIADAVNFLKTIASITENPLTIEAIGEDSNIDIVITPKGTGKLKTGVGIEMTGAGKELLAKENTVSFTEQVLTSGENIAWDLKNGNRARLTAGHDFLITITKPSGAVQAELIVTQDAAGNRVMDEIVTQSDATILPGDVDTGTEIITVTIDIPTGARIRFKTTGALPNPLGVDTIYYAIHVDPTHIKVAATKGGAQIDITNQGTETHTVQQLVKWPGGTLGVLQT</sequence>
<comment type="caution">
    <text evidence="1">The sequence shown here is derived from an EMBL/GenBank/DDBJ whole genome shotgun (WGS) entry which is preliminary data.</text>
</comment>
<feature type="non-terminal residue" evidence="1">
    <location>
        <position position="1"/>
    </location>
</feature>
<evidence type="ECO:0000313" key="1">
    <source>
        <dbReference type="EMBL" id="GAH52625.1"/>
    </source>
</evidence>
<gene>
    <name evidence="1" type="ORF">S03H2_34035</name>
</gene>
<name>X1H6D5_9ZZZZ</name>
<dbReference type="AlphaFoldDB" id="X1H6D5"/>
<accession>X1H6D5</accession>
<protein>
    <submittedName>
        <fullName evidence="1">Uncharacterized protein</fullName>
    </submittedName>
</protein>